<evidence type="ECO:0000256" key="4">
    <source>
        <dbReference type="ARBA" id="ARBA00023014"/>
    </source>
</evidence>
<proteinExistence type="predicted"/>
<dbReference type="CDD" id="cd01335">
    <property type="entry name" value="Radical_SAM"/>
    <property type="match status" value="1"/>
</dbReference>
<keyword evidence="1" id="KW-0949">S-adenosyl-L-methionine</keyword>
<evidence type="ECO:0000259" key="5">
    <source>
        <dbReference type="PROSITE" id="PS51918"/>
    </source>
</evidence>
<accession>A0A7C4UCG4</accession>
<dbReference type="GO" id="GO:0016491">
    <property type="term" value="F:oxidoreductase activity"/>
    <property type="evidence" value="ECO:0007669"/>
    <property type="project" value="InterPro"/>
</dbReference>
<evidence type="ECO:0000256" key="3">
    <source>
        <dbReference type="ARBA" id="ARBA00023004"/>
    </source>
</evidence>
<dbReference type="GO" id="GO:0046872">
    <property type="term" value="F:metal ion binding"/>
    <property type="evidence" value="ECO:0007669"/>
    <property type="project" value="UniProtKB-KW"/>
</dbReference>
<keyword evidence="4" id="KW-0411">Iron-sulfur</keyword>
<name>A0A7C4UCG4_UNCW3</name>
<sequence length="487" mass="57533">MENLFVYKFKTKKGLYVYDVNSNNFLLVNEKVFQDIDTPNWNRNPDILEGVKKGIVSSLRPQIVRPSVNYEEMKEYLDKKIQRLILFVADSCNLKCKYCCYSEVYSDSRLLSGKLMSWDIAKKAIDFYFSHTGESINKKEEKVISFYGGEPLLNFELIKKCLEYVKSVYKTKANEVDFAITTNLTLLNNEIMQFLTDNNIFIAISIDGPKELHDRYRVFKDGKGTFDIVMRNIKKLYEHNKEYFRKNVVFNVVTAPPIDFIKIYEFFSSNPILSENWYGVIGGLTYTGGPCFEEIFHIDRREGFETEEKIFEIFKENVIKYGYCNNNFLLKFYYEDFWNIYNRNMKRLPQEIVERSSCIPGQMRLLVDPDGKFYPCEKGASSLQIGDIIHGFDYEKCYSLIEEYCKIRNELCLNCYAIRFCKTCYIGALKGGKLDKKTKEEECKMIKVHYSNMLRRFIEIFIEIMEENPKAFEYSRKVLIPEKYFLL</sequence>
<dbReference type="InterPro" id="IPR023867">
    <property type="entry name" value="Sulphatase_maturase_rSAM"/>
</dbReference>
<dbReference type="GO" id="GO:0051536">
    <property type="term" value="F:iron-sulfur cluster binding"/>
    <property type="evidence" value="ECO:0007669"/>
    <property type="project" value="UniProtKB-KW"/>
</dbReference>
<reference evidence="6" key="1">
    <citation type="journal article" date="2020" name="mSystems">
        <title>Genome- and Community-Level Interaction Insights into Carbon Utilization and Element Cycling Functions of Hydrothermarchaeota in Hydrothermal Sediment.</title>
        <authorList>
            <person name="Zhou Z."/>
            <person name="Liu Y."/>
            <person name="Xu W."/>
            <person name="Pan J."/>
            <person name="Luo Z.H."/>
            <person name="Li M."/>
        </authorList>
    </citation>
    <scope>NUCLEOTIDE SEQUENCE [LARGE SCALE GENOMIC DNA]</scope>
    <source>
        <strain evidence="6">SpSt-780</strain>
    </source>
</reference>
<dbReference type="Pfam" id="PF04055">
    <property type="entry name" value="Radical_SAM"/>
    <property type="match status" value="1"/>
</dbReference>
<feature type="domain" description="Radical SAM core" evidence="5">
    <location>
        <begin position="77"/>
        <end position="320"/>
    </location>
</feature>
<dbReference type="PROSITE" id="PS51918">
    <property type="entry name" value="RADICAL_SAM"/>
    <property type="match status" value="1"/>
</dbReference>
<comment type="caution">
    <text evidence="6">The sequence shown here is derived from an EMBL/GenBank/DDBJ whole genome shotgun (WGS) entry which is preliminary data.</text>
</comment>
<protein>
    <submittedName>
        <fullName evidence="6">Radical SAM protein</fullName>
    </submittedName>
</protein>
<dbReference type="Gene3D" id="3.20.20.70">
    <property type="entry name" value="Aldolase class I"/>
    <property type="match status" value="1"/>
</dbReference>
<dbReference type="EMBL" id="DTHG01000057">
    <property type="protein sequence ID" value="HGW91794.1"/>
    <property type="molecule type" value="Genomic_DNA"/>
</dbReference>
<dbReference type="AlphaFoldDB" id="A0A7C4UCG4"/>
<dbReference type="InterPro" id="IPR058240">
    <property type="entry name" value="rSAM_sf"/>
</dbReference>
<dbReference type="SFLD" id="SFLDG01067">
    <property type="entry name" value="SPASM/twitch_domain_containing"/>
    <property type="match status" value="1"/>
</dbReference>
<dbReference type="SFLD" id="SFLDG01384">
    <property type="entry name" value="thioether_bond_formation_requi"/>
    <property type="match status" value="1"/>
</dbReference>
<evidence type="ECO:0000256" key="1">
    <source>
        <dbReference type="ARBA" id="ARBA00022691"/>
    </source>
</evidence>
<dbReference type="PANTHER" id="PTHR43273">
    <property type="entry name" value="ANAEROBIC SULFATASE-MATURATING ENZYME HOMOLOG ASLB-RELATED"/>
    <property type="match status" value="1"/>
</dbReference>
<dbReference type="SUPFAM" id="SSF102114">
    <property type="entry name" value="Radical SAM enzymes"/>
    <property type="match status" value="1"/>
</dbReference>
<organism evidence="6">
    <name type="scientific">candidate division WOR-3 bacterium</name>
    <dbReference type="NCBI Taxonomy" id="2052148"/>
    <lineage>
        <taxon>Bacteria</taxon>
        <taxon>Bacteria division WOR-3</taxon>
    </lineage>
</organism>
<dbReference type="SFLD" id="SFLDS00029">
    <property type="entry name" value="Radical_SAM"/>
    <property type="match status" value="1"/>
</dbReference>
<dbReference type="InterPro" id="IPR013785">
    <property type="entry name" value="Aldolase_TIM"/>
</dbReference>
<evidence type="ECO:0000313" key="6">
    <source>
        <dbReference type="EMBL" id="HGW91794.1"/>
    </source>
</evidence>
<evidence type="ECO:0000256" key="2">
    <source>
        <dbReference type="ARBA" id="ARBA00022723"/>
    </source>
</evidence>
<keyword evidence="2" id="KW-0479">Metal-binding</keyword>
<keyword evidence="3" id="KW-0408">Iron</keyword>
<dbReference type="SFLD" id="SFLDG01386">
    <property type="entry name" value="main_SPASM_domain-containing"/>
    <property type="match status" value="1"/>
</dbReference>
<dbReference type="PANTHER" id="PTHR43273:SF8">
    <property type="entry name" value="RADICAL SAM DOMAIN PROTEIN"/>
    <property type="match status" value="1"/>
</dbReference>
<gene>
    <name evidence="6" type="ORF">ENV67_04550</name>
</gene>
<dbReference type="InterPro" id="IPR007197">
    <property type="entry name" value="rSAM"/>
</dbReference>